<keyword evidence="2" id="KW-1185">Reference proteome</keyword>
<dbReference type="NCBIfam" id="TIGR04122">
    <property type="entry name" value="Xnuc_lig_assoc"/>
    <property type="match status" value="1"/>
</dbReference>
<keyword evidence="1" id="KW-0436">Ligase</keyword>
<dbReference type="Gene3D" id="3.60.15.10">
    <property type="entry name" value="Ribonuclease Z/Hydroxyacylglutathione hydrolase-like"/>
    <property type="match status" value="1"/>
</dbReference>
<dbReference type="EC" id="3.1.-.-" evidence="1"/>
<dbReference type="RefSeq" id="WP_321395159.1">
    <property type="nucleotide sequence ID" value="NZ_CP139487.1"/>
</dbReference>
<accession>A0AAX4HPB5</accession>
<dbReference type="SUPFAM" id="SSF56281">
    <property type="entry name" value="Metallo-hydrolase/oxidoreductase"/>
    <property type="match status" value="1"/>
</dbReference>
<evidence type="ECO:0000313" key="1">
    <source>
        <dbReference type="EMBL" id="WPU65107.1"/>
    </source>
</evidence>
<organism evidence="1 2">
    <name type="scientific">Peredibacter starrii</name>
    <dbReference type="NCBI Taxonomy" id="28202"/>
    <lineage>
        <taxon>Bacteria</taxon>
        <taxon>Pseudomonadati</taxon>
        <taxon>Bdellovibrionota</taxon>
        <taxon>Bacteriovoracia</taxon>
        <taxon>Bacteriovoracales</taxon>
        <taxon>Bacteriovoracaceae</taxon>
        <taxon>Peredibacter</taxon>
    </lineage>
</organism>
<proteinExistence type="predicted"/>
<dbReference type="InterPro" id="IPR036866">
    <property type="entry name" value="RibonucZ/Hydroxyglut_hydro"/>
</dbReference>
<protein>
    <submittedName>
        <fullName evidence="1">Ligase-associated DNA damage response exonuclease</fullName>
        <ecNumber evidence="1">3.1.-.-</ecNumber>
    </submittedName>
</protein>
<dbReference type="PANTHER" id="PTHR11203:SF49">
    <property type="entry name" value="BLL1145 PROTEIN"/>
    <property type="match status" value="1"/>
</dbReference>
<reference evidence="1 2" key="1">
    <citation type="submission" date="2023-11" db="EMBL/GenBank/DDBJ databases">
        <title>Peredibacter starrii A3.12.</title>
        <authorList>
            <person name="Mitchell R.J."/>
        </authorList>
    </citation>
    <scope>NUCLEOTIDE SEQUENCE [LARGE SCALE GENOMIC DNA]</scope>
    <source>
        <strain evidence="1 2">A3.12</strain>
    </source>
</reference>
<dbReference type="Proteomes" id="UP001324634">
    <property type="component" value="Chromosome"/>
</dbReference>
<dbReference type="GO" id="GO:0016874">
    <property type="term" value="F:ligase activity"/>
    <property type="evidence" value="ECO:0007669"/>
    <property type="project" value="UniProtKB-KW"/>
</dbReference>
<dbReference type="InterPro" id="IPR050698">
    <property type="entry name" value="MBL"/>
</dbReference>
<dbReference type="InterPro" id="IPR026360">
    <property type="entry name" value="Xnuc_lig_assoc"/>
</dbReference>
<keyword evidence="1" id="KW-0540">Nuclease</keyword>
<evidence type="ECO:0000313" key="2">
    <source>
        <dbReference type="Proteomes" id="UP001324634"/>
    </source>
</evidence>
<gene>
    <name evidence="1" type="ORF">SOO65_20630</name>
</gene>
<dbReference type="KEGG" id="psti:SOO65_20630"/>
<name>A0AAX4HPB5_9BACT</name>
<dbReference type="GO" id="GO:0004521">
    <property type="term" value="F:RNA endonuclease activity"/>
    <property type="evidence" value="ECO:0007669"/>
    <property type="project" value="TreeGrafter"/>
</dbReference>
<dbReference type="AlphaFoldDB" id="A0AAX4HPB5"/>
<dbReference type="PANTHER" id="PTHR11203">
    <property type="entry name" value="CLEAVAGE AND POLYADENYLATION SPECIFICITY FACTOR FAMILY MEMBER"/>
    <property type="match status" value="1"/>
</dbReference>
<dbReference type="GO" id="GO:0004527">
    <property type="term" value="F:exonuclease activity"/>
    <property type="evidence" value="ECO:0007669"/>
    <property type="project" value="UniProtKB-KW"/>
</dbReference>
<keyword evidence="1" id="KW-0269">Exonuclease</keyword>
<sequence length="344" mass="39381">MFQSAPLITWTEKGLYCAAGDFYIDPHRAVDLAIITHAHSDHARRGSKKYICIRSGEGLLRSRLGQKIEVETYEYGETFYLNNVKVSMHSAGHILGSAQVRVEHKGEVWVASGDYKRDPDPSCDPFENVKCDIFITEATFGTPKFVWQKNLEHGRMIHEWWSNNEKRGLNSILFGYSLGKAQRILAELHPHAHKPVLIHNSIHDLNECYRRENRKLADTVLLMDKIKELIFDQRLQGELILAPPSILSESWIHHLGNYSKAFASGWMQGGWRNNYDKGFVMSDHADWNDLNLTIKETGAKKVYVQHRDGALIRHLKLQGISAYAIDELHIENFQPKVGENLVLI</sequence>
<dbReference type="EMBL" id="CP139487">
    <property type="protein sequence ID" value="WPU65107.1"/>
    <property type="molecule type" value="Genomic_DNA"/>
</dbReference>
<keyword evidence="1" id="KW-0378">Hydrolase</keyword>